<sequence length="289" mass="32608">KKKKKRYNAQNNGPTEILELMEELGRQHLEREKQLRQIQKGYEDDSDDINFSALFGTTPGLPEMSSTVSTMTRQEREAQITRNVRHGGALTLTPVHSEQLPSNLSGSDEDEDEEQRQRRKQKQKQKQEQSQRTDADVDIDVNVADDGNDGDADDDDNDNDDDSDDELYIGAETQSEVDILKKVATQSEVDMLKKAETIDFTTSDNDDKRDFIHIHQPSFVKKTSSPTITHHASSLVKVSVPQLPSQIDLTDDLYALNDPAAEPDLDFCEMLPDVPIERVSARGLKIKNK</sequence>
<keyword evidence="3" id="KW-1185">Reference proteome</keyword>
<evidence type="ECO:0000256" key="1">
    <source>
        <dbReference type="SAM" id="MobiDB-lite"/>
    </source>
</evidence>
<evidence type="ECO:0000313" key="3">
    <source>
        <dbReference type="Proteomes" id="UP000023152"/>
    </source>
</evidence>
<proteinExistence type="predicted"/>
<dbReference type="AlphaFoldDB" id="X6MTB9"/>
<feature type="non-terminal residue" evidence="2">
    <location>
        <position position="1"/>
    </location>
</feature>
<name>X6MTB9_RETFI</name>
<dbReference type="EMBL" id="ASPP01017283">
    <property type="protein sequence ID" value="ETO17094.1"/>
    <property type="molecule type" value="Genomic_DNA"/>
</dbReference>
<reference evidence="2 3" key="1">
    <citation type="journal article" date="2013" name="Curr. Biol.">
        <title>The Genome of the Foraminiferan Reticulomyxa filosa.</title>
        <authorList>
            <person name="Glockner G."/>
            <person name="Hulsmann N."/>
            <person name="Schleicher M."/>
            <person name="Noegel A.A."/>
            <person name="Eichinger L."/>
            <person name="Gallinger C."/>
            <person name="Pawlowski J."/>
            <person name="Sierra R."/>
            <person name="Euteneuer U."/>
            <person name="Pillet L."/>
            <person name="Moustafa A."/>
            <person name="Platzer M."/>
            <person name="Groth M."/>
            <person name="Szafranski K."/>
            <person name="Schliwa M."/>
        </authorList>
    </citation>
    <scope>NUCLEOTIDE SEQUENCE [LARGE SCALE GENOMIC DNA]</scope>
</reference>
<protein>
    <submittedName>
        <fullName evidence="2">Uncharacterized protein</fullName>
    </submittedName>
</protein>
<dbReference type="Proteomes" id="UP000023152">
    <property type="component" value="Unassembled WGS sequence"/>
</dbReference>
<gene>
    <name evidence="2" type="ORF">RFI_20239</name>
</gene>
<feature type="compositionally biased region" description="Polar residues" evidence="1">
    <location>
        <begin position="94"/>
        <end position="106"/>
    </location>
</feature>
<comment type="caution">
    <text evidence="2">The sequence shown here is derived from an EMBL/GenBank/DDBJ whole genome shotgun (WGS) entry which is preliminary data.</text>
</comment>
<organism evidence="2 3">
    <name type="scientific">Reticulomyxa filosa</name>
    <dbReference type="NCBI Taxonomy" id="46433"/>
    <lineage>
        <taxon>Eukaryota</taxon>
        <taxon>Sar</taxon>
        <taxon>Rhizaria</taxon>
        <taxon>Retaria</taxon>
        <taxon>Foraminifera</taxon>
        <taxon>Monothalamids</taxon>
        <taxon>Reticulomyxidae</taxon>
        <taxon>Reticulomyxa</taxon>
    </lineage>
</organism>
<accession>X6MTB9</accession>
<feature type="compositionally biased region" description="Acidic residues" evidence="1">
    <location>
        <begin position="146"/>
        <end position="167"/>
    </location>
</feature>
<feature type="region of interest" description="Disordered" evidence="1">
    <location>
        <begin position="81"/>
        <end position="172"/>
    </location>
</feature>
<feature type="compositionally biased region" description="Basic and acidic residues" evidence="1">
    <location>
        <begin position="125"/>
        <end position="135"/>
    </location>
</feature>
<evidence type="ECO:0000313" key="2">
    <source>
        <dbReference type="EMBL" id="ETO17094.1"/>
    </source>
</evidence>
<feature type="region of interest" description="Disordered" evidence="1">
    <location>
        <begin position="56"/>
        <end position="75"/>
    </location>
</feature>